<name>A0A8J3NL41_9ACTN</name>
<comment type="caution">
    <text evidence="2">The sequence shown here is derived from an EMBL/GenBank/DDBJ whole genome shotgun (WGS) entry which is preliminary data.</text>
</comment>
<dbReference type="Proteomes" id="UP000601223">
    <property type="component" value="Unassembled WGS sequence"/>
</dbReference>
<evidence type="ECO:0000313" key="3">
    <source>
        <dbReference type="Proteomes" id="UP000601223"/>
    </source>
</evidence>
<evidence type="ECO:0000313" key="2">
    <source>
        <dbReference type="EMBL" id="GIF84642.1"/>
    </source>
</evidence>
<proteinExistence type="predicted"/>
<feature type="region of interest" description="Disordered" evidence="1">
    <location>
        <begin position="86"/>
        <end position="108"/>
    </location>
</feature>
<accession>A0A8J3NL41</accession>
<evidence type="ECO:0000256" key="1">
    <source>
        <dbReference type="SAM" id="MobiDB-lite"/>
    </source>
</evidence>
<dbReference type="AlphaFoldDB" id="A0A8J3NL41"/>
<reference evidence="2 3" key="1">
    <citation type="submission" date="2021-01" db="EMBL/GenBank/DDBJ databases">
        <title>Whole genome shotgun sequence of Catellatospora bangladeshensis NBRC 107357.</title>
        <authorList>
            <person name="Komaki H."/>
            <person name="Tamura T."/>
        </authorList>
    </citation>
    <scope>NUCLEOTIDE SEQUENCE [LARGE SCALE GENOMIC DNA]</scope>
    <source>
        <strain evidence="2 3">NBRC 107357</strain>
    </source>
</reference>
<protein>
    <submittedName>
        <fullName evidence="2">Uncharacterized protein</fullName>
    </submittedName>
</protein>
<gene>
    <name evidence="2" type="ORF">Cba03nite_59910</name>
</gene>
<sequence length="108" mass="11502">MLVGPGVERLWRQLQRPLLAEVVAAYDRGIPVVDPFAYAAELGQRPDRIRAALTALQVAGFLETQPHRGDLLITRVCPLARQVLAGDPARNGPIPPDASTADGASPDG</sequence>
<organism evidence="2 3">
    <name type="scientific">Catellatospora bangladeshensis</name>
    <dbReference type="NCBI Taxonomy" id="310355"/>
    <lineage>
        <taxon>Bacteria</taxon>
        <taxon>Bacillati</taxon>
        <taxon>Actinomycetota</taxon>
        <taxon>Actinomycetes</taxon>
        <taxon>Micromonosporales</taxon>
        <taxon>Micromonosporaceae</taxon>
        <taxon>Catellatospora</taxon>
    </lineage>
</organism>
<keyword evidence="3" id="KW-1185">Reference proteome</keyword>
<dbReference type="EMBL" id="BONF01000039">
    <property type="protein sequence ID" value="GIF84642.1"/>
    <property type="molecule type" value="Genomic_DNA"/>
</dbReference>